<accession>A0A6G1S1S2</accession>
<evidence type="ECO:0000256" key="2">
    <source>
        <dbReference type="SAM" id="SignalP"/>
    </source>
</evidence>
<reference evidence="3" key="2">
    <citation type="submission" date="2020-03" db="EMBL/GenBank/DDBJ databases">
        <authorList>
            <consortium name="Environmental Genome Science Research Promotion Project"/>
            <person name="Nakajima N."/>
            <person name="Onuma M."/>
            <person name="Endoh D."/>
        </authorList>
    </citation>
    <scope>NUCLEOTIDE SEQUENCE</scope>
</reference>
<protein>
    <submittedName>
        <fullName evidence="3">Cadherin related family member 4</fullName>
    </submittedName>
</protein>
<evidence type="ECO:0000313" key="3">
    <source>
        <dbReference type="EMBL" id="LAC44998.1"/>
    </source>
</evidence>
<name>A0A6G1S1S2_9GRUI</name>
<feature type="region of interest" description="Disordered" evidence="1">
    <location>
        <begin position="148"/>
        <end position="171"/>
    </location>
</feature>
<keyword evidence="2" id="KW-0732">Signal</keyword>
<organism evidence="3">
    <name type="scientific">Hypotaenidia okinawae</name>
    <dbReference type="NCBI Taxonomy" id="2861861"/>
    <lineage>
        <taxon>Eukaryota</taxon>
        <taxon>Metazoa</taxon>
        <taxon>Chordata</taxon>
        <taxon>Craniata</taxon>
        <taxon>Vertebrata</taxon>
        <taxon>Euteleostomi</taxon>
        <taxon>Archelosauria</taxon>
        <taxon>Archosauria</taxon>
        <taxon>Dinosauria</taxon>
        <taxon>Saurischia</taxon>
        <taxon>Theropoda</taxon>
        <taxon>Coelurosauria</taxon>
        <taxon>Aves</taxon>
        <taxon>Neognathae</taxon>
        <taxon>Neoaves</taxon>
        <taxon>Gruiformes</taxon>
        <taxon>Rallidae</taxon>
        <taxon>Hypotaenidia</taxon>
    </lineage>
</organism>
<dbReference type="EMBL" id="ICPP01012354">
    <property type="protein sequence ID" value="LAC44998.1"/>
    <property type="molecule type" value="Transcribed_RNA"/>
</dbReference>
<reference evidence="3" key="1">
    <citation type="submission" date="2020-03" db="EMBL/GenBank/DDBJ databases">
        <title>Okinawa Rail whole genome shotgun sequence.</title>
        <authorList>
            <person name="Nakajima N."/>
            <person name="Onuma M."/>
            <person name="Endoh D."/>
        </authorList>
    </citation>
    <scope>NUCLEOTIDE SEQUENCE</scope>
</reference>
<feature type="signal peptide" evidence="2">
    <location>
        <begin position="1"/>
        <end position="25"/>
    </location>
</feature>
<evidence type="ECO:0000256" key="1">
    <source>
        <dbReference type="SAM" id="MobiDB-lite"/>
    </source>
</evidence>
<dbReference type="AlphaFoldDB" id="A0A6G1S1S2"/>
<proteinExistence type="predicted"/>
<feature type="chain" id="PRO_5026307457" evidence="2">
    <location>
        <begin position="26"/>
        <end position="171"/>
    </location>
</feature>
<sequence>MGTHRSLTFLLLLLGLCAPGTYVTATALPDLPRVVALSEDAMPGTRVAEVTVSCSNASGSPNVTLQSTEPGHPFNPIAISADPANATMFLAEVTLHACAELNARKMNQYSLTLWAACPGEEEVEERLFVQVTAGQVLRCDTPFASAVQASKPQHSAHAHPPGPGAGACQRL</sequence>